<feature type="compositionally biased region" description="Polar residues" evidence="1">
    <location>
        <begin position="365"/>
        <end position="374"/>
    </location>
</feature>
<dbReference type="OrthoDB" id="2139597at2"/>
<gene>
    <name evidence="2" type="ORF">FEZ33_07080</name>
</gene>
<accession>A0A5R9DUL9</accession>
<evidence type="ECO:0000256" key="1">
    <source>
        <dbReference type="SAM" id="MobiDB-lite"/>
    </source>
</evidence>
<organism evidence="2 3">
    <name type="scientific">Ruoffia tabacinasalis</name>
    <dbReference type="NCBI Taxonomy" id="87458"/>
    <lineage>
        <taxon>Bacteria</taxon>
        <taxon>Bacillati</taxon>
        <taxon>Bacillota</taxon>
        <taxon>Bacilli</taxon>
        <taxon>Lactobacillales</taxon>
        <taxon>Aerococcaceae</taxon>
        <taxon>Ruoffia</taxon>
    </lineage>
</organism>
<dbReference type="AlphaFoldDB" id="A0A5R9DUL9"/>
<feature type="compositionally biased region" description="Basic and acidic residues" evidence="1">
    <location>
        <begin position="292"/>
        <end position="310"/>
    </location>
</feature>
<proteinExistence type="predicted"/>
<sequence length="417" mass="46879">MDEKFVYAVYDRIEEANKAVQNLTDAGIPVSAISLYADDDVVEEANQSANVVELEEYDDDDDHRSFWNRIADFFGSDDGDDENFPVDLKGYKDELDDDKILVVVEKTYEGEALSVDTNVNVMEENDPNQVETFTQRNDYPTPDETTDSENATVIAGDMGAETDYSKAHQKDSTQVDSQVDPDARQYTVTENVQYDESNKVAGDTALESEEAEAHYTNLNKQPQSDRDVANKSSNDVTYTEDPVADEKLRADRKEGGVAGDMGDSSDYSQYYQTNQEAATPTSSTDYHDEDDYLKGEETRLEREPEGRRSDFMGVGDSKRSVSNRSNNDPRLGEFEDEMRRHDDNPPADEEGVNPEQYGAEDKGPQNFNTLSPEDTNGYADQEEGHQLGEFEAEMRRHDDNPPADEEGVNADQHEDDK</sequence>
<evidence type="ECO:0000313" key="2">
    <source>
        <dbReference type="EMBL" id="TLQ40927.1"/>
    </source>
</evidence>
<protein>
    <submittedName>
        <fullName evidence="2">Uncharacterized protein</fullName>
    </submittedName>
</protein>
<feature type="compositionally biased region" description="Polar residues" evidence="1">
    <location>
        <begin position="265"/>
        <end position="284"/>
    </location>
</feature>
<reference evidence="2 3" key="1">
    <citation type="submission" date="2019-05" db="EMBL/GenBank/DDBJ databases">
        <title>The metagenome of a microbial culture collection derived from dairy environment covers the genomic content of the human microbiome.</title>
        <authorList>
            <person name="Roder T."/>
            <person name="Wuthrich D."/>
            <person name="Sattari Z."/>
            <person name="Von Ah U."/>
            <person name="Bar C."/>
            <person name="Ronchi F."/>
            <person name="Macpherson A.J."/>
            <person name="Ganal-Vonarburg S.C."/>
            <person name="Bruggmann R."/>
            <person name="Vergeres G."/>
        </authorList>
    </citation>
    <scope>NUCLEOTIDE SEQUENCE [LARGE SCALE GENOMIC DNA]</scope>
    <source>
        <strain evidence="2 3">FAM 24227</strain>
    </source>
</reference>
<evidence type="ECO:0000313" key="3">
    <source>
        <dbReference type="Proteomes" id="UP000306420"/>
    </source>
</evidence>
<dbReference type="EMBL" id="VBSP01000022">
    <property type="protein sequence ID" value="TLQ40927.1"/>
    <property type="molecule type" value="Genomic_DNA"/>
</dbReference>
<feature type="compositionally biased region" description="Basic and acidic residues" evidence="1">
    <location>
        <begin position="244"/>
        <end position="255"/>
    </location>
</feature>
<dbReference type="Proteomes" id="UP000306420">
    <property type="component" value="Unassembled WGS sequence"/>
</dbReference>
<dbReference type="RefSeq" id="WP_138404704.1">
    <property type="nucleotide sequence ID" value="NZ_VBSP01000022.1"/>
</dbReference>
<name>A0A5R9DUL9_9LACT</name>
<feature type="region of interest" description="Disordered" evidence="1">
    <location>
        <begin position="215"/>
        <end position="417"/>
    </location>
</feature>
<feature type="compositionally biased region" description="Basic and acidic residues" evidence="1">
    <location>
        <begin position="382"/>
        <end position="400"/>
    </location>
</feature>
<feature type="compositionally biased region" description="Basic and acidic residues" evidence="1">
    <location>
        <begin position="330"/>
        <end position="344"/>
    </location>
</feature>
<comment type="caution">
    <text evidence="2">The sequence shown here is derived from an EMBL/GenBank/DDBJ whole genome shotgun (WGS) entry which is preliminary data.</text>
</comment>